<dbReference type="RefSeq" id="WP_379886081.1">
    <property type="nucleotide sequence ID" value="NZ_JBHSDI010000009.1"/>
</dbReference>
<dbReference type="EMBL" id="JBHSDI010000009">
    <property type="protein sequence ID" value="MFC4258553.1"/>
    <property type="molecule type" value="Genomic_DNA"/>
</dbReference>
<reference evidence="2" key="1">
    <citation type="journal article" date="2019" name="Int. J. Syst. Evol. Microbiol.">
        <title>The Global Catalogue of Microorganisms (GCM) 10K type strain sequencing project: providing services to taxonomists for standard genome sequencing and annotation.</title>
        <authorList>
            <consortium name="The Broad Institute Genomics Platform"/>
            <consortium name="The Broad Institute Genome Sequencing Center for Infectious Disease"/>
            <person name="Wu L."/>
            <person name="Ma J."/>
        </authorList>
    </citation>
    <scope>NUCLEOTIDE SEQUENCE [LARGE SCALE GENOMIC DNA]</scope>
    <source>
        <strain evidence="2">CECT 7297</strain>
    </source>
</reference>
<evidence type="ECO:0000313" key="1">
    <source>
        <dbReference type="EMBL" id="MFC4258553.1"/>
    </source>
</evidence>
<gene>
    <name evidence="1" type="ORF">ACFOZ5_05820</name>
</gene>
<evidence type="ECO:0000313" key="2">
    <source>
        <dbReference type="Proteomes" id="UP001595798"/>
    </source>
</evidence>
<name>A0ABV8QGH9_9GAMM</name>
<sequence>MKMNIRFNPLFVVGVLLLLAGPVRSYGVLIDFDDLPTQIDPSERCADWFPGSNCVDDQYLHPGVRFEGLMVYSPAGHYPFTELASGNAVVNWSGVRFNLFFSDWARPDYVSFYAWTRMFGGVFARAYDENGAVIADVQAEPEVAYPDEDHWRYTLPPTHIAISAQDISRVEIQGLPNRRGNLHMDICLFRRHAADGGNRIFNSCIAAHNWVCPISPDTTRQTPGYLALMR</sequence>
<keyword evidence="2" id="KW-1185">Reference proteome</keyword>
<accession>A0ABV8QGH9</accession>
<organism evidence="1 2">
    <name type="scientific">Marinobacter lacisalsi</name>
    <dbReference type="NCBI Taxonomy" id="475979"/>
    <lineage>
        <taxon>Bacteria</taxon>
        <taxon>Pseudomonadati</taxon>
        <taxon>Pseudomonadota</taxon>
        <taxon>Gammaproteobacteria</taxon>
        <taxon>Pseudomonadales</taxon>
        <taxon>Marinobacteraceae</taxon>
        <taxon>Marinobacter</taxon>
    </lineage>
</organism>
<proteinExistence type="predicted"/>
<comment type="caution">
    <text evidence="1">The sequence shown here is derived from an EMBL/GenBank/DDBJ whole genome shotgun (WGS) entry which is preliminary data.</text>
</comment>
<protein>
    <submittedName>
        <fullName evidence="1">Uncharacterized protein</fullName>
    </submittedName>
</protein>
<dbReference type="Proteomes" id="UP001595798">
    <property type="component" value="Unassembled WGS sequence"/>
</dbReference>